<dbReference type="AlphaFoldDB" id="M3XP74"/>
<feature type="transmembrane region" description="Helical" evidence="1">
    <location>
        <begin position="15"/>
        <end position="33"/>
    </location>
</feature>
<organism evidence="2">
    <name type="scientific">Mustela putorius furo</name>
    <name type="common">European domestic ferret</name>
    <name type="synonym">Mustela furo</name>
    <dbReference type="NCBI Taxonomy" id="9669"/>
    <lineage>
        <taxon>Eukaryota</taxon>
        <taxon>Metazoa</taxon>
        <taxon>Chordata</taxon>
        <taxon>Craniata</taxon>
        <taxon>Vertebrata</taxon>
        <taxon>Euteleostomi</taxon>
        <taxon>Mammalia</taxon>
        <taxon>Eutheria</taxon>
        <taxon>Laurasiatheria</taxon>
        <taxon>Carnivora</taxon>
        <taxon>Caniformia</taxon>
        <taxon>Musteloidea</taxon>
        <taxon>Mustelidae</taxon>
        <taxon>Mustelinae</taxon>
        <taxon>Mustela</taxon>
    </lineage>
</organism>
<keyword evidence="1" id="KW-0472">Membrane</keyword>
<protein>
    <submittedName>
        <fullName evidence="2">Uncharacterized protein</fullName>
    </submittedName>
</protein>
<sequence length="66" mass="7697">SYYQNLHQVSPKKQYAHILLAATLALLVNYVYVRGWEVNLSNILRPSVPMKFLEVQRYTSKDSELV</sequence>
<dbReference type="EMBL" id="AEYP01091750">
    <property type="status" value="NOT_ANNOTATED_CDS"/>
    <property type="molecule type" value="Genomic_DNA"/>
</dbReference>
<dbReference type="Ensembl" id="ENSMPUT00000000890.1">
    <property type="protein sequence ID" value="ENSMPUP00000000874.1"/>
    <property type="gene ID" value="ENSMPUG00000000878.1"/>
</dbReference>
<evidence type="ECO:0000256" key="1">
    <source>
        <dbReference type="SAM" id="Phobius"/>
    </source>
</evidence>
<keyword evidence="1" id="KW-0812">Transmembrane</keyword>
<proteinExistence type="predicted"/>
<name>M3XP74_MUSPF</name>
<dbReference type="HOGENOM" id="CLU_2837905_0_0_1"/>
<accession>M3XP74</accession>
<reference evidence="2" key="1">
    <citation type="submission" date="2024-06" db="UniProtKB">
        <authorList>
            <consortium name="Ensembl"/>
        </authorList>
    </citation>
    <scope>IDENTIFICATION</scope>
</reference>
<keyword evidence="1" id="KW-1133">Transmembrane helix</keyword>
<dbReference type="InParanoid" id="M3XP74"/>
<evidence type="ECO:0000313" key="2">
    <source>
        <dbReference type="Ensembl" id="ENSMPUP00000000874.1"/>
    </source>
</evidence>